<proteinExistence type="predicted"/>
<evidence type="ECO:0000256" key="5">
    <source>
        <dbReference type="ARBA" id="ARBA00022840"/>
    </source>
</evidence>
<organism evidence="7 8">
    <name type="scientific">Scytonema hofmannii PCC 7110</name>
    <dbReference type="NCBI Taxonomy" id="128403"/>
    <lineage>
        <taxon>Bacteria</taxon>
        <taxon>Bacillati</taxon>
        <taxon>Cyanobacteriota</taxon>
        <taxon>Cyanophyceae</taxon>
        <taxon>Nostocales</taxon>
        <taxon>Scytonemataceae</taxon>
        <taxon>Scytonema</taxon>
    </lineage>
</organism>
<keyword evidence="4" id="KW-0418">Kinase</keyword>
<sequence>MAISYNFQIPGYNILEVIHSGGNTSIYGGTVVATHTPIVLKVLLDDYFSLEAIARFKHEYSISAKLDHPNIVKVLTLETYDKKLALVFEDCDGISLKKYLESHKPSLQLTLQVAVAIASALAYIHDNHIIHKDVKPSNIIIATVGGMRHKRDPFCTQPSTLIIKLTDFSIASRLSKETPQLVNPNQLEGTLAYMSPEQTGRMNRNLDYRSDFYSLGVTLYEMLTGQLPFTNDEPLELVHAHIARQPTPIQQLVPNVPSTVAAIVHKLMAKNAEDRYQSAKGLLADLQQCLEQLNTTGAIVDFTPGKVYNLKILTAIAQKQLQESIGIGLQTLKKLEIDFPEEPTDEFVNQVLVETDSLILRNNLQSLLNLPTMTDLNSIAAMEILDTISTAAYSVSPKLMLLINLLRIKLSLLHGNCSSSAIAYAAYGLIQCGVLNDYELGYELGKIALDLASNINQVIHSFIFTILSHNLFYITLNQTQNKSI</sequence>
<dbReference type="Gene3D" id="1.10.510.10">
    <property type="entry name" value="Transferase(Phosphotransferase) domain 1"/>
    <property type="match status" value="1"/>
</dbReference>
<keyword evidence="2" id="KW-0808">Transferase</keyword>
<evidence type="ECO:0000313" key="8">
    <source>
        <dbReference type="Proteomes" id="UP000076925"/>
    </source>
</evidence>
<dbReference type="STRING" id="128403.WA1_06810"/>
<dbReference type="InterPro" id="IPR000719">
    <property type="entry name" value="Prot_kinase_dom"/>
</dbReference>
<dbReference type="PROSITE" id="PS50011">
    <property type="entry name" value="PROTEIN_KINASE_DOM"/>
    <property type="match status" value="1"/>
</dbReference>
<dbReference type="Gene3D" id="3.30.200.20">
    <property type="entry name" value="Phosphorylase Kinase, domain 1"/>
    <property type="match status" value="1"/>
</dbReference>
<evidence type="ECO:0000259" key="6">
    <source>
        <dbReference type="PROSITE" id="PS50011"/>
    </source>
</evidence>
<accession>A0A139WSX8</accession>
<feature type="domain" description="Protein kinase" evidence="6">
    <location>
        <begin position="12"/>
        <end position="290"/>
    </location>
</feature>
<keyword evidence="8" id="KW-1185">Reference proteome</keyword>
<evidence type="ECO:0000256" key="2">
    <source>
        <dbReference type="ARBA" id="ARBA00022679"/>
    </source>
</evidence>
<keyword evidence="3" id="KW-0547">Nucleotide-binding</keyword>
<dbReference type="Proteomes" id="UP000076925">
    <property type="component" value="Unassembled WGS sequence"/>
</dbReference>
<dbReference type="Pfam" id="PF00069">
    <property type="entry name" value="Pkinase"/>
    <property type="match status" value="1"/>
</dbReference>
<dbReference type="InterPro" id="IPR011009">
    <property type="entry name" value="Kinase-like_dom_sf"/>
</dbReference>
<gene>
    <name evidence="7" type="ORF">WA1_06810</name>
</gene>
<keyword evidence="5" id="KW-0067">ATP-binding</keyword>
<dbReference type="PROSITE" id="PS00108">
    <property type="entry name" value="PROTEIN_KINASE_ST"/>
    <property type="match status" value="1"/>
</dbReference>
<dbReference type="CDD" id="cd14014">
    <property type="entry name" value="STKc_PknB_like"/>
    <property type="match status" value="1"/>
</dbReference>
<evidence type="ECO:0000313" key="7">
    <source>
        <dbReference type="EMBL" id="KYC35529.1"/>
    </source>
</evidence>
<evidence type="ECO:0000256" key="3">
    <source>
        <dbReference type="ARBA" id="ARBA00022741"/>
    </source>
</evidence>
<dbReference type="AlphaFoldDB" id="A0A139WSX8"/>
<dbReference type="InterPro" id="IPR008271">
    <property type="entry name" value="Ser/Thr_kinase_AS"/>
</dbReference>
<dbReference type="EMBL" id="ANNX02000051">
    <property type="protein sequence ID" value="KYC35529.1"/>
    <property type="molecule type" value="Genomic_DNA"/>
</dbReference>
<evidence type="ECO:0000256" key="4">
    <source>
        <dbReference type="ARBA" id="ARBA00022777"/>
    </source>
</evidence>
<dbReference type="SMART" id="SM00220">
    <property type="entry name" value="S_TKc"/>
    <property type="match status" value="1"/>
</dbReference>
<dbReference type="GO" id="GO:0005524">
    <property type="term" value="F:ATP binding"/>
    <property type="evidence" value="ECO:0007669"/>
    <property type="project" value="UniProtKB-KW"/>
</dbReference>
<dbReference type="EC" id="2.7.11.1" evidence="1"/>
<comment type="caution">
    <text evidence="7">The sequence shown here is derived from an EMBL/GenBank/DDBJ whole genome shotgun (WGS) entry which is preliminary data.</text>
</comment>
<evidence type="ECO:0000256" key="1">
    <source>
        <dbReference type="ARBA" id="ARBA00012513"/>
    </source>
</evidence>
<dbReference type="PANTHER" id="PTHR43289">
    <property type="entry name" value="MITOGEN-ACTIVATED PROTEIN KINASE KINASE KINASE 20-RELATED"/>
    <property type="match status" value="1"/>
</dbReference>
<name>A0A139WSX8_9CYAN</name>
<dbReference type="PANTHER" id="PTHR43289:SF6">
    <property type="entry name" value="SERINE_THREONINE-PROTEIN KINASE NEKL-3"/>
    <property type="match status" value="1"/>
</dbReference>
<reference evidence="7 8" key="1">
    <citation type="journal article" date="2013" name="Genome Biol. Evol.">
        <title>Genomes of Stigonematalean cyanobacteria (subsection V) and the evolution of oxygenic photosynthesis from prokaryotes to plastids.</title>
        <authorList>
            <person name="Dagan T."/>
            <person name="Roettger M."/>
            <person name="Stucken K."/>
            <person name="Landan G."/>
            <person name="Koch R."/>
            <person name="Major P."/>
            <person name="Gould S.B."/>
            <person name="Goremykin V.V."/>
            <person name="Rippka R."/>
            <person name="Tandeau de Marsac N."/>
            <person name="Gugger M."/>
            <person name="Lockhart P.J."/>
            <person name="Allen J.F."/>
            <person name="Brune I."/>
            <person name="Maus I."/>
            <person name="Puhler A."/>
            <person name="Martin W.F."/>
        </authorList>
    </citation>
    <scope>NUCLEOTIDE SEQUENCE [LARGE SCALE GENOMIC DNA]</scope>
    <source>
        <strain evidence="7 8">PCC 7110</strain>
    </source>
</reference>
<protein>
    <recommendedName>
        <fullName evidence="1">non-specific serine/threonine protein kinase</fullName>
        <ecNumber evidence="1">2.7.11.1</ecNumber>
    </recommendedName>
</protein>
<dbReference type="SUPFAM" id="SSF56112">
    <property type="entry name" value="Protein kinase-like (PK-like)"/>
    <property type="match status" value="1"/>
</dbReference>
<dbReference type="GO" id="GO:0004674">
    <property type="term" value="F:protein serine/threonine kinase activity"/>
    <property type="evidence" value="ECO:0007669"/>
    <property type="project" value="UniProtKB-EC"/>
</dbReference>